<sequence length="268" mass="30404">MYLPKDSEGFALLGATNFAGPGFATYATFKTRPQNSWDLAAKLHDLAYQLNNLSVFDRPTIDKWFERRKVDVLNGFWAVGNALDSVVDTIADGGRELLELGGLRSKTFGGPRNNSAGRQLFSYDQALPYTDEERKTISRFYKADLIFNLMNEHKGGAPTLGTSFWNWASRQAFLDDPTYLIHEDDFRNPLREQPTWDLLNDPSLYLMIPYCELGGTAPTRTRLDTVRGVPMTVTEPDWNAAHAMDVNPGFHRWFEENYGPILARLRAL</sequence>
<proteinExistence type="predicted"/>
<dbReference type="AlphaFoldDB" id="A0A2T9K1G9"/>
<comment type="caution">
    <text evidence="1">The sequence shown here is derived from an EMBL/GenBank/DDBJ whole genome shotgun (WGS) entry which is preliminary data.</text>
</comment>
<dbReference type="Proteomes" id="UP000245073">
    <property type="component" value="Unassembled WGS sequence"/>
</dbReference>
<evidence type="ECO:0000313" key="1">
    <source>
        <dbReference type="EMBL" id="PVM89794.1"/>
    </source>
</evidence>
<accession>A0A2T9K1G9</accession>
<organism evidence="1 2">
    <name type="scientific">Caulobacter endophyticus</name>
    <dbReference type="NCBI Taxonomy" id="2172652"/>
    <lineage>
        <taxon>Bacteria</taxon>
        <taxon>Pseudomonadati</taxon>
        <taxon>Pseudomonadota</taxon>
        <taxon>Alphaproteobacteria</taxon>
        <taxon>Caulobacterales</taxon>
        <taxon>Caulobacteraceae</taxon>
        <taxon>Caulobacter</taxon>
    </lineage>
</organism>
<dbReference type="EMBL" id="QDKQ01000039">
    <property type="protein sequence ID" value="PVM89794.1"/>
    <property type="molecule type" value="Genomic_DNA"/>
</dbReference>
<keyword evidence="2" id="KW-1185">Reference proteome</keyword>
<gene>
    <name evidence="1" type="ORF">DDF67_11670</name>
</gene>
<name>A0A2T9K1G9_9CAUL</name>
<protein>
    <submittedName>
        <fullName evidence="1">Uncharacterized protein</fullName>
    </submittedName>
</protein>
<reference evidence="1 2" key="1">
    <citation type="submission" date="2018-04" db="EMBL/GenBank/DDBJ databases">
        <title>The genome sequence of Caulobacter sp. 744.</title>
        <authorList>
            <person name="Gao J."/>
            <person name="Sun J."/>
        </authorList>
    </citation>
    <scope>NUCLEOTIDE SEQUENCE [LARGE SCALE GENOMIC DNA]</scope>
    <source>
        <strain evidence="1 2">774</strain>
    </source>
</reference>
<evidence type="ECO:0000313" key="2">
    <source>
        <dbReference type="Proteomes" id="UP000245073"/>
    </source>
</evidence>